<dbReference type="KEGG" id="gtr:GLOTRDRAFT_131529"/>
<dbReference type="OrthoDB" id="3181669at2759"/>
<sequence length="260" mass="29346">MALGGLRREIEEQIAQQCREIVDLKRQLNTLLLIARLPPELLAEVFMAYAELSTSEYVDYGTTVPPYISRFRITHVRHHWREVALQTPRLWAEVVMAKLPCVKEMLARSKEAPLSVSGSMEDSREGSEMFGSIVGEMHRAKDLNLNVQRRLLRPFHRSEPTQVPLLRSLKLSALYTRGSPSSEPLPFISTLIPTQLRELDVTGYPLDCFRILVLPSLTRLSWSGHSTKSTVSAVLALLLHTPLLRSLAIYDSSMISGEDV</sequence>
<protein>
    <submittedName>
        <fullName evidence="1">Uncharacterized protein</fullName>
    </submittedName>
</protein>
<evidence type="ECO:0000313" key="1">
    <source>
        <dbReference type="EMBL" id="EPQ53255.1"/>
    </source>
</evidence>
<dbReference type="Proteomes" id="UP000030669">
    <property type="component" value="Unassembled WGS sequence"/>
</dbReference>
<dbReference type="OMA" id="CDTIAWE"/>
<gene>
    <name evidence="1" type="ORF">GLOTRDRAFT_131529</name>
</gene>
<dbReference type="RefSeq" id="XP_007868528.1">
    <property type="nucleotide sequence ID" value="XM_007870337.1"/>
</dbReference>
<name>S7RG95_GLOTA</name>
<keyword evidence="2" id="KW-1185">Reference proteome</keyword>
<reference evidence="1 2" key="1">
    <citation type="journal article" date="2012" name="Science">
        <title>The Paleozoic origin of enzymatic lignin decomposition reconstructed from 31 fungal genomes.</title>
        <authorList>
            <person name="Floudas D."/>
            <person name="Binder M."/>
            <person name="Riley R."/>
            <person name="Barry K."/>
            <person name="Blanchette R.A."/>
            <person name="Henrissat B."/>
            <person name="Martinez A.T."/>
            <person name="Otillar R."/>
            <person name="Spatafora J.W."/>
            <person name="Yadav J.S."/>
            <person name="Aerts A."/>
            <person name="Benoit I."/>
            <person name="Boyd A."/>
            <person name="Carlson A."/>
            <person name="Copeland A."/>
            <person name="Coutinho P.M."/>
            <person name="de Vries R.P."/>
            <person name="Ferreira P."/>
            <person name="Findley K."/>
            <person name="Foster B."/>
            <person name="Gaskell J."/>
            <person name="Glotzer D."/>
            <person name="Gorecki P."/>
            <person name="Heitman J."/>
            <person name="Hesse C."/>
            <person name="Hori C."/>
            <person name="Igarashi K."/>
            <person name="Jurgens J.A."/>
            <person name="Kallen N."/>
            <person name="Kersten P."/>
            <person name="Kohler A."/>
            <person name="Kuees U."/>
            <person name="Kumar T.K.A."/>
            <person name="Kuo A."/>
            <person name="LaButti K."/>
            <person name="Larrondo L.F."/>
            <person name="Lindquist E."/>
            <person name="Ling A."/>
            <person name="Lombard V."/>
            <person name="Lucas S."/>
            <person name="Lundell T."/>
            <person name="Martin R."/>
            <person name="McLaughlin D.J."/>
            <person name="Morgenstern I."/>
            <person name="Morin E."/>
            <person name="Murat C."/>
            <person name="Nagy L.G."/>
            <person name="Nolan M."/>
            <person name="Ohm R.A."/>
            <person name="Patyshakuliyeva A."/>
            <person name="Rokas A."/>
            <person name="Ruiz-Duenas F.J."/>
            <person name="Sabat G."/>
            <person name="Salamov A."/>
            <person name="Samejima M."/>
            <person name="Schmutz J."/>
            <person name="Slot J.C."/>
            <person name="St John F."/>
            <person name="Stenlid J."/>
            <person name="Sun H."/>
            <person name="Sun S."/>
            <person name="Syed K."/>
            <person name="Tsang A."/>
            <person name="Wiebenga A."/>
            <person name="Young D."/>
            <person name="Pisabarro A."/>
            <person name="Eastwood D.C."/>
            <person name="Martin F."/>
            <person name="Cullen D."/>
            <person name="Grigoriev I.V."/>
            <person name="Hibbett D.S."/>
        </authorList>
    </citation>
    <scope>NUCLEOTIDE SEQUENCE [LARGE SCALE GENOMIC DNA]</scope>
    <source>
        <strain evidence="1 2">ATCC 11539</strain>
    </source>
</reference>
<organism evidence="1 2">
    <name type="scientific">Gloeophyllum trabeum (strain ATCC 11539 / FP-39264 / Madison 617)</name>
    <name type="common">Brown rot fungus</name>
    <dbReference type="NCBI Taxonomy" id="670483"/>
    <lineage>
        <taxon>Eukaryota</taxon>
        <taxon>Fungi</taxon>
        <taxon>Dikarya</taxon>
        <taxon>Basidiomycota</taxon>
        <taxon>Agaricomycotina</taxon>
        <taxon>Agaricomycetes</taxon>
        <taxon>Gloeophyllales</taxon>
        <taxon>Gloeophyllaceae</taxon>
        <taxon>Gloeophyllum</taxon>
    </lineage>
</organism>
<dbReference type="HOGENOM" id="CLU_1122349_0_0_1"/>
<dbReference type="STRING" id="670483.S7RG95"/>
<proteinExistence type="predicted"/>
<dbReference type="GeneID" id="19302317"/>
<dbReference type="AlphaFoldDB" id="S7RG95"/>
<dbReference type="SUPFAM" id="SSF52047">
    <property type="entry name" value="RNI-like"/>
    <property type="match status" value="1"/>
</dbReference>
<evidence type="ECO:0000313" key="2">
    <source>
        <dbReference type="Proteomes" id="UP000030669"/>
    </source>
</evidence>
<accession>S7RG95</accession>
<dbReference type="EMBL" id="KB469306">
    <property type="protein sequence ID" value="EPQ53255.1"/>
    <property type="molecule type" value="Genomic_DNA"/>
</dbReference>